<reference evidence="1" key="1">
    <citation type="submission" date="2020-04" db="EMBL/GenBank/DDBJ databases">
        <title>A chromosome-scale assembly and high-density genetic map of the yellow drum (Nibea albiflora) genome.</title>
        <authorList>
            <person name="Xu D."/>
            <person name="Zhang W."/>
            <person name="Chen R."/>
            <person name="Tan P."/>
            <person name="Wang L."/>
            <person name="Song H."/>
            <person name="Tian L."/>
            <person name="Zhu Q."/>
            <person name="Wang B."/>
        </authorList>
    </citation>
    <scope>NUCLEOTIDE SEQUENCE</scope>
    <source>
        <strain evidence="1">ZJHYS-2018</strain>
    </source>
</reference>
<name>A0ACB7EJU7_NIBAL</name>
<dbReference type="EMBL" id="CM024793">
    <property type="protein sequence ID" value="KAG8002489.1"/>
    <property type="molecule type" value="Genomic_DNA"/>
</dbReference>
<protein>
    <submittedName>
        <fullName evidence="1">Uncharacterized protein</fullName>
    </submittedName>
</protein>
<organism evidence="1 2">
    <name type="scientific">Nibea albiflora</name>
    <name type="common">Yellow drum</name>
    <name type="synonym">Corvina albiflora</name>
    <dbReference type="NCBI Taxonomy" id="240163"/>
    <lineage>
        <taxon>Eukaryota</taxon>
        <taxon>Metazoa</taxon>
        <taxon>Chordata</taxon>
        <taxon>Craniata</taxon>
        <taxon>Vertebrata</taxon>
        <taxon>Euteleostomi</taxon>
        <taxon>Actinopterygii</taxon>
        <taxon>Neopterygii</taxon>
        <taxon>Teleostei</taxon>
        <taxon>Neoteleostei</taxon>
        <taxon>Acanthomorphata</taxon>
        <taxon>Eupercaria</taxon>
        <taxon>Sciaenidae</taxon>
        <taxon>Nibea</taxon>
    </lineage>
</organism>
<evidence type="ECO:0000313" key="1">
    <source>
        <dbReference type="EMBL" id="KAG8002489.1"/>
    </source>
</evidence>
<gene>
    <name evidence="1" type="ORF">GBF38_014924</name>
</gene>
<evidence type="ECO:0000313" key="2">
    <source>
        <dbReference type="Proteomes" id="UP000805704"/>
    </source>
</evidence>
<accession>A0ACB7EJU7</accession>
<sequence>MYTHISEPDESSVSCLSPSARCTHPIGHKAPAMVGDDSDWSLWPSLQPNEGNDWLTCPFLSSRLVDASPPGCFDDRPSGADAVTMGVIQISSIWTECV</sequence>
<dbReference type="Proteomes" id="UP000805704">
    <property type="component" value="Chromosome 5"/>
</dbReference>
<comment type="caution">
    <text evidence="1">The sequence shown here is derived from an EMBL/GenBank/DDBJ whole genome shotgun (WGS) entry which is preliminary data.</text>
</comment>
<proteinExistence type="predicted"/>
<keyword evidence="2" id="KW-1185">Reference proteome</keyword>